<keyword evidence="2" id="KW-0624">Polysaccharide degradation</keyword>
<keyword evidence="1 2" id="KW-1015">Disulfide bond</keyword>
<dbReference type="GO" id="GO:0008810">
    <property type="term" value="F:cellulase activity"/>
    <property type="evidence" value="ECO:0007669"/>
    <property type="project" value="UniProtKB-UniRule"/>
</dbReference>
<dbReference type="InterPro" id="IPR005103">
    <property type="entry name" value="AA9_LPMO"/>
</dbReference>
<dbReference type="Gene3D" id="2.70.50.70">
    <property type="match status" value="1"/>
</dbReference>
<keyword evidence="6" id="KW-1185">Reference proteome</keyword>
<comment type="caution">
    <text evidence="5">The sequence shown here is derived from an EMBL/GenBank/DDBJ whole genome shotgun (WGS) entry which is preliminary data.</text>
</comment>
<comment type="catalytic activity">
    <reaction evidence="2">
        <text>[(1-&gt;4)-beta-D-glucosyl]n+m + reduced acceptor + O2 = 4-dehydro-beta-D-glucosyl-[(1-&gt;4)-beta-D-glucosyl]n-1 + [(1-&gt;4)-beta-D-glucosyl]m + acceptor + H2O.</text>
        <dbReference type="EC" id="1.14.99.56"/>
    </reaction>
</comment>
<organism evidence="5 6">
    <name type="scientific">Rhizophlyctis rosea</name>
    <dbReference type="NCBI Taxonomy" id="64517"/>
    <lineage>
        <taxon>Eukaryota</taxon>
        <taxon>Fungi</taxon>
        <taxon>Fungi incertae sedis</taxon>
        <taxon>Chytridiomycota</taxon>
        <taxon>Chytridiomycota incertae sedis</taxon>
        <taxon>Chytridiomycetes</taxon>
        <taxon>Rhizophlyctidales</taxon>
        <taxon>Rhizophlyctidaceae</taxon>
        <taxon>Rhizophlyctis</taxon>
    </lineage>
</organism>
<dbReference type="EMBL" id="JADGJD010001425">
    <property type="protein sequence ID" value="KAJ3042384.1"/>
    <property type="molecule type" value="Genomic_DNA"/>
</dbReference>
<comment type="subcellular location">
    <subcellularLocation>
        <location evidence="2">Secreted</location>
    </subcellularLocation>
</comment>
<evidence type="ECO:0000256" key="3">
    <source>
        <dbReference type="SAM" id="SignalP"/>
    </source>
</evidence>
<gene>
    <name evidence="5" type="ORF">HK097_002041</name>
</gene>
<evidence type="ECO:0000259" key="4">
    <source>
        <dbReference type="Pfam" id="PF03443"/>
    </source>
</evidence>
<feature type="domain" description="Auxiliary Activity family 9 catalytic" evidence="4">
    <location>
        <begin position="18"/>
        <end position="138"/>
    </location>
</feature>
<dbReference type="GO" id="GO:0030245">
    <property type="term" value="P:cellulose catabolic process"/>
    <property type="evidence" value="ECO:0007669"/>
    <property type="project" value="UniProtKB-UniRule"/>
</dbReference>
<keyword evidence="2" id="KW-0119">Carbohydrate metabolism</keyword>
<dbReference type="EC" id="1.14.99.56" evidence="2"/>
<name>A0AAD5S638_9FUNG</name>
<feature type="non-terminal residue" evidence="5">
    <location>
        <position position="144"/>
    </location>
</feature>
<keyword evidence="2" id="KW-0964">Secreted</keyword>
<feature type="chain" id="PRO_5042156551" description="AA9 family lytic polysaccharide monooxygenase" evidence="3">
    <location>
        <begin position="20"/>
        <end position="144"/>
    </location>
</feature>
<protein>
    <recommendedName>
        <fullName evidence="2">AA9 family lytic polysaccharide monooxygenase</fullName>
        <ecNumber evidence="2">1.14.99.56</ecNumber>
    </recommendedName>
    <alternativeName>
        <fullName evidence="2">Endo-beta-1,4-glucanase</fullName>
    </alternativeName>
    <alternativeName>
        <fullName evidence="2">Glycosyl hydrolase 61 family protein</fullName>
    </alternativeName>
</protein>
<dbReference type="Proteomes" id="UP001212841">
    <property type="component" value="Unassembled WGS sequence"/>
</dbReference>
<dbReference type="PANTHER" id="PTHR33353">
    <property type="entry name" value="PUTATIVE (AFU_ORTHOLOGUE AFUA_1G12560)-RELATED"/>
    <property type="match status" value="1"/>
</dbReference>
<dbReference type="InterPro" id="IPR049892">
    <property type="entry name" value="AA9"/>
</dbReference>
<dbReference type="GO" id="GO:0005576">
    <property type="term" value="C:extracellular region"/>
    <property type="evidence" value="ECO:0007669"/>
    <property type="project" value="UniProtKB-SubCell"/>
</dbReference>
<accession>A0AAD5S638</accession>
<dbReference type="PANTHER" id="PTHR33353:SF19">
    <property type="entry name" value="GLYCOSYLHYDROLASE FAMILY 61-8 PROTEIN"/>
    <property type="match status" value="1"/>
</dbReference>
<keyword evidence="3" id="KW-0732">Signal</keyword>
<keyword evidence="2" id="KW-0136">Cellulose degradation</keyword>
<evidence type="ECO:0000256" key="2">
    <source>
        <dbReference type="RuleBase" id="RU368122"/>
    </source>
</evidence>
<dbReference type="AlphaFoldDB" id="A0AAD5S638"/>
<feature type="signal peptide" evidence="3">
    <location>
        <begin position="1"/>
        <end position="19"/>
    </location>
</feature>
<comment type="domain">
    <text evidence="2">Has a modular structure: an endo-beta-1,4-glucanase catalytic module at the N-terminus, a linker rich in serines and threonines, and a C-terminal carbohydrate-binding module (CBM).</text>
</comment>
<evidence type="ECO:0000256" key="1">
    <source>
        <dbReference type="ARBA" id="ARBA00023157"/>
    </source>
</evidence>
<sequence>MKTTLLSLTAFAASVAAHGAVTSYVIDGVAYPGYQGFSPSPNYAGIQMQWPDYNPSTATASTARCNGGTSAPGVATVRPGSSIRALWAQWTHDPSTYAVYLYPCSSFPCSVTGANWFKIDEGGPFGTTAGDQASWPGAVITKTG</sequence>
<evidence type="ECO:0000313" key="5">
    <source>
        <dbReference type="EMBL" id="KAJ3042384.1"/>
    </source>
</evidence>
<dbReference type="GO" id="GO:0030248">
    <property type="term" value="F:cellulose binding"/>
    <property type="evidence" value="ECO:0007669"/>
    <property type="project" value="UniProtKB-UniRule"/>
</dbReference>
<reference evidence="5" key="1">
    <citation type="submission" date="2020-05" db="EMBL/GenBank/DDBJ databases">
        <title>Phylogenomic resolution of chytrid fungi.</title>
        <authorList>
            <person name="Stajich J.E."/>
            <person name="Amses K."/>
            <person name="Simmons R."/>
            <person name="Seto K."/>
            <person name="Myers J."/>
            <person name="Bonds A."/>
            <person name="Quandt C.A."/>
            <person name="Barry K."/>
            <person name="Liu P."/>
            <person name="Grigoriev I."/>
            <person name="Longcore J.E."/>
            <person name="James T.Y."/>
        </authorList>
    </citation>
    <scope>NUCLEOTIDE SEQUENCE</scope>
    <source>
        <strain evidence="5">JEL0318</strain>
    </source>
</reference>
<proteinExistence type="predicted"/>
<evidence type="ECO:0000313" key="6">
    <source>
        <dbReference type="Proteomes" id="UP001212841"/>
    </source>
</evidence>
<comment type="function">
    <text evidence="2">Lytic polysaccharide monooxygenase (LMPO) that depolymerizes crystalline and amorphous polysaccharides via the oxidation of scissile alpha- or beta-(1-4)-glycosidic bonds, yielding C1 and/or C4 oxidation products. Catalysis by LPMOs requires the reduction of the active-site copper from Cu(II) to Cu(I) by a reducing agent and H(2)O(2) or O(2) as a cosubstrate.</text>
</comment>
<dbReference type="Pfam" id="PF03443">
    <property type="entry name" value="AA9"/>
    <property type="match status" value="1"/>
</dbReference>